<proteinExistence type="predicted"/>
<evidence type="ECO:0008006" key="3">
    <source>
        <dbReference type="Google" id="ProtNLM"/>
    </source>
</evidence>
<gene>
    <name evidence="1" type="ORF">DFH08DRAFT_910783</name>
</gene>
<organism evidence="1 2">
    <name type="scientific">Mycena albidolilacea</name>
    <dbReference type="NCBI Taxonomy" id="1033008"/>
    <lineage>
        <taxon>Eukaryota</taxon>
        <taxon>Fungi</taxon>
        <taxon>Dikarya</taxon>
        <taxon>Basidiomycota</taxon>
        <taxon>Agaricomycotina</taxon>
        <taxon>Agaricomycetes</taxon>
        <taxon>Agaricomycetidae</taxon>
        <taxon>Agaricales</taxon>
        <taxon>Marasmiineae</taxon>
        <taxon>Mycenaceae</taxon>
        <taxon>Mycena</taxon>
    </lineage>
</organism>
<reference evidence="1" key="1">
    <citation type="submission" date="2023-03" db="EMBL/GenBank/DDBJ databases">
        <title>Massive genome expansion in bonnet fungi (Mycena s.s.) driven by repeated elements and novel gene families across ecological guilds.</title>
        <authorList>
            <consortium name="Lawrence Berkeley National Laboratory"/>
            <person name="Harder C.B."/>
            <person name="Miyauchi S."/>
            <person name="Viragh M."/>
            <person name="Kuo A."/>
            <person name="Thoen E."/>
            <person name="Andreopoulos B."/>
            <person name="Lu D."/>
            <person name="Skrede I."/>
            <person name="Drula E."/>
            <person name="Henrissat B."/>
            <person name="Morin E."/>
            <person name="Kohler A."/>
            <person name="Barry K."/>
            <person name="LaButti K."/>
            <person name="Morin E."/>
            <person name="Salamov A."/>
            <person name="Lipzen A."/>
            <person name="Mereny Z."/>
            <person name="Hegedus B."/>
            <person name="Baldrian P."/>
            <person name="Stursova M."/>
            <person name="Weitz H."/>
            <person name="Taylor A."/>
            <person name="Grigoriev I.V."/>
            <person name="Nagy L.G."/>
            <person name="Martin F."/>
            <person name="Kauserud H."/>
        </authorList>
    </citation>
    <scope>NUCLEOTIDE SEQUENCE</scope>
    <source>
        <strain evidence="1">CBHHK002</strain>
    </source>
</reference>
<sequence length="267" mass="30354">MALYTEHTVKLPDGIEIFYTDSGAPRSEDYTTLVVLHGSAFSGDGVVRLHEHAHTNNLRILIWNRRDYRGSSKYTDEELADLIAGRKIFQDRLALQTAWFFEHFIKNENTPALGPDRKTGGFILMGWSFGNATTLALLSDPSVLPKSLYDTIAPYLMSLVLYDPPYTALGYELPGQDSVYDPWTDPDYPTPEQLYDNFQHWVSSYYNHPDILSGKPSGMSYEKRTEKRTYATWNEEQRAKYFDTVAAVRSELPAYVAGIPCLARALM</sequence>
<accession>A0AAD7AMH9</accession>
<dbReference type="Proteomes" id="UP001218218">
    <property type="component" value="Unassembled WGS sequence"/>
</dbReference>
<comment type="caution">
    <text evidence="1">The sequence shown here is derived from an EMBL/GenBank/DDBJ whole genome shotgun (WGS) entry which is preliminary data.</text>
</comment>
<evidence type="ECO:0000313" key="2">
    <source>
        <dbReference type="Proteomes" id="UP001218218"/>
    </source>
</evidence>
<dbReference type="Gene3D" id="3.40.50.1820">
    <property type="entry name" value="alpha/beta hydrolase"/>
    <property type="match status" value="1"/>
</dbReference>
<evidence type="ECO:0000313" key="1">
    <source>
        <dbReference type="EMBL" id="KAJ7362558.1"/>
    </source>
</evidence>
<dbReference type="AlphaFoldDB" id="A0AAD7AMH9"/>
<name>A0AAD7AMH9_9AGAR</name>
<dbReference type="SUPFAM" id="SSF53474">
    <property type="entry name" value="alpha/beta-Hydrolases"/>
    <property type="match status" value="1"/>
</dbReference>
<protein>
    <recommendedName>
        <fullName evidence="3">AB hydrolase-1 domain-containing protein</fullName>
    </recommendedName>
</protein>
<keyword evidence="2" id="KW-1185">Reference proteome</keyword>
<dbReference type="EMBL" id="JARIHO010000004">
    <property type="protein sequence ID" value="KAJ7362558.1"/>
    <property type="molecule type" value="Genomic_DNA"/>
</dbReference>
<dbReference type="InterPro" id="IPR029058">
    <property type="entry name" value="AB_hydrolase_fold"/>
</dbReference>